<feature type="transmembrane region" description="Helical" evidence="1">
    <location>
        <begin position="94"/>
        <end position="113"/>
    </location>
</feature>
<keyword evidence="1" id="KW-0472">Membrane</keyword>
<sequence>MQCAVRRPLPLLSWAALPVVFTAAVLGLTSLGQLLLGLPGEVLVTSAHLGAAAGVTAMVGYSIEWPPRWRWVHWPYSIAVLLAGLALHGLMIPAVIMIAAAIPSGAVLLRMAWVHRSIRRPRTVVSGQPG</sequence>
<accession>A0ABS4TFI5</accession>
<keyword evidence="3" id="KW-1185">Reference proteome</keyword>
<evidence type="ECO:0000256" key="1">
    <source>
        <dbReference type="SAM" id="Phobius"/>
    </source>
</evidence>
<name>A0ABS4TFI5_9PSEU</name>
<dbReference type="EMBL" id="JAGINW010000001">
    <property type="protein sequence ID" value="MBP2323173.1"/>
    <property type="molecule type" value="Genomic_DNA"/>
</dbReference>
<proteinExistence type="predicted"/>
<evidence type="ECO:0000313" key="3">
    <source>
        <dbReference type="Proteomes" id="UP001519332"/>
    </source>
</evidence>
<dbReference type="RefSeq" id="WP_209639154.1">
    <property type="nucleotide sequence ID" value="NZ_JAGINW010000001.1"/>
</dbReference>
<feature type="transmembrane region" description="Helical" evidence="1">
    <location>
        <begin position="42"/>
        <end position="59"/>
    </location>
</feature>
<dbReference type="Proteomes" id="UP001519332">
    <property type="component" value="Unassembled WGS sequence"/>
</dbReference>
<comment type="caution">
    <text evidence="2">The sequence shown here is derived from an EMBL/GenBank/DDBJ whole genome shotgun (WGS) entry which is preliminary data.</text>
</comment>
<feature type="transmembrane region" description="Helical" evidence="1">
    <location>
        <begin position="12"/>
        <end position="36"/>
    </location>
</feature>
<reference evidence="2 3" key="1">
    <citation type="submission" date="2021-03" db="EMBL/GenBank/DDBJ databases">
        <title>Sequencing the genomes of 1000 actinobacteria strains.</title>
        <authorList>
            <person name="Klenk H.-P."/>
        </authorList>
    </citation>
    <scope>NUCLEOTIDE SEQUENCE [LARGE SCALE GENOMIC DNA]</scope>
    <source>
        <strain evidence="2 3">DSM 46670</strain>
    </source>
</reference>
<evidence type="ECO:0000313" key="2">
    <source>
        <dbReference type="EMBL" id="MBP2323173.1"/>
    </source>
</evidence>
<feature type="transmembrane region" description="Helical" evidence="1">
    <location>
        <begin position="71"/>
        <end position="88"/>
    </location>
</feature>
<protein>
    <submittedName>
        <fullName evidence="2">Uncharacterized protein</fullName>
    </submittedName>
</protein>
<organism evidence="2 3">
    <name type="scientific">Kibdelosporangium banguiense</name>
    <dbReference type="NCBI Taxonomy" id="1365924"/>
    <lineage>
        <taxon>Bacteria</taxon>
        <taxon>Bacillati</taxon>
        <taxon>Actinomycetota</taxon>
        <taxon>Actinomycetes</taxon>
        <taxon>Pseudonocardiales</taxon>
        <taxon>Pseudonocardiaceae</taxon>
        <taxon>Kibdelosporangium</taxon>
    </lineage>
</organism>
<gene>
    <name evidence="2" type="ORF">JOF56_003558</name>
</gene>
<keyword evidence="1" id="KW-0812">Transmembrane</keyword>
<keyword evidence="1" id="KW-1133">Transmembrane helix</keyword>